<evidence type="ECO:0000313" key="2">
    <source>
        <dbReference type="Proteomes" id="UP001054837"/>
    </source>
</evidence>
<evidence type="ECO:0008006" key="3">
    <source>
        <dbReference type="Google" id="ProtNLM"/>
    </source>
</evidence>
<protein>
    <recommendedName>
        <fullName evidence="3">Maturase K</fullName>
    </recommendedName>
</protein>
<dbReference type="Proteomes" id="UP001054837">
    <property type="component" value="Unassembled WGS sequence"/>
</dbReference>
<accession>A0AAV4W908</accession>
<sequence>MYDIFNHTLWIFFPHHNCRWLYEQLFTNSRAMIRLLGKGKWSFISSKPKFFCLIRDGLKWLIIESTKDPYSKTPNPSHYRDVPDVVRSDTIL</sequence>
<evidence type="ECO:0000313" key="1">
    <source>
        <dbReference type="EMBL" id="GIY77790.1"/>
    </source>
</evidence>
<name>A0AAV4W908_9ARAC</name>
<gene>
    <name evidence="1" type="ORF">CDAR_536831</name>
</gene>
<proteinExistence type="predicted"/>
<keyword evidence="2" id="KW-1185">Reference proteome</keyword>
<reference evidence="1 2" key="1">
    <citation type="submission" date="2021-06" db="EMBL/GenBank/DDBJ databases">
        <title>Caerostris darwini draft genome.</title>
        <authorList>
            <person name="Kono N."/>
            <person name="Arakawa K."/>
        </authorList>
    </citation>
    <scope>NUCLEOTIDE SEQUENCE [LARGE SCALE GENOMIC DNA]</scope>
</reference>
<dbReference type="AlphaFoldDB" id="A0AAV4W908"/>
<dbReference type="EMBL" id="BPLQ01014177">
    <property type="protein sequence ID" value="GIY77790.1"/>
    <property type="molecule type" value="Genomic_DNA"/>
</dbReference>
<organism evidence="1 2">
    <name type="scientific">Caerostris darwini</name>
    <dbReference type="NCBI Taxonomy" id="1538125"/>
    <lineage>
        <taxon>Eukaryota</taxon>
        <taxon>Metazoa</taxon>
        <taxon>Ecdysozoa</taxon>
        <taxon>Arthropoda</taxon>
        <taxon>Chelicerata</taxon>
        <taxon>Arachnida</taxon>
        <taxon>Araneae</taxon>
        <taxon>Araneomorphae</taxon>
        <taxon>Entelegynae</taxon>
        <taxon>Araneoidea</taxon>
        <taxon>Araneidae</taxon>
        <taxon>Caerostris</taxon>
    </lineage>
</organism>
<comment type="caution">
    <text evidence="1">The sequence shown here is derived from an EMBL/GenBank/DDBJ whole genome shotgun (WGS) entry which is preliminary data.</text>
</comment>